<feature type="compositionally biased region" description="Low complexity" evidence="8">
    <location>
        <begin position="383"/>
        <end position="393"/>
    </location>
</feature>
<feature type="compositionally biased region" description="Low complexity" evidence="8">
    <location>
        <begin position="1"/>
        <end position="30"/>
    </location>
</feature>
<keyword evidence="7" id="KW-0472">Membrane</keyword>
<evidence type="ECO:0000256" key="7">
    <source>
        <dbReference type="ARBA" id="ARBA00023136"/>
    </source>
</evidence>
<evidence type="ECO:0000256" key="8">
    <source>
        <dbReference type="SAM" id="MobiDB-lite"/>
    </source>
</evidence>
<dbReference type="SMART" id="SM00744">
    <property type="entry name" value="RINGv"/>
    <property type="match status" value="1"/>
</dbReference>
<dbReference type="PANTHER" id="PTHR46283">
    <property type="entry name" value="E3 UBIQUITIN-PROTEIN LIGASE MARCH5"/>
    <property type="match status" value="1"/>
</dbReference>
<feature type="region of interest" description="Disordered" evidence="8">
    <location>
        <begin position="1"/>
        <end position="75"/>
    </location>
</feature>
<reference evidence="10" key="1">
    <citation type="journal article" date="2020" name="Stud. Mycol.">
        <title>101 Dothideomycetes genomes: a test case for predicting lifestyles and emergence of pathogens.</title>
        <authorList>
            <person name="Haridas S."/>
            <person name="Albert R."/>
            <person name="Binder M."/>
            <person name="Bloem J."/>
            <person name="Labutti K."/>
            <person name="Salamov A."/>
            <person name="Andreopoulos B."/>
            <person name="Baker S."/>
            <person name="Barry K."/>
            <person name="Bills G."/>
            <person name="Bluhm B."/>
            <person name="Cannon C."/>
            <person name="Castanera R."/>
            <person name="Culley D."/>
            <person name="Daum C."/>
            <person name="Ezra D."/>
            <person name="Gonzalez J."/>
            <person name="Henrissat B."/>
            <person name="Kuo A."/>
            <person name="Liang C."/>
            <person name="Lipzen A."/>
            <person name="Lutzoni F."/>
            <person name="Magnuson J."/>
            <person name="Mondo S."/>
            <person name="Nolan M."/>
            <person name="Ohm R."/>
            <person name="Pangilinan J."/>
            <person name="Park H.-J."/>
            <person name="Ramirez L."/>
            <person name="Alfaro M."/>
            <person name="Sun H."/>
            <person name="Tritt A."/>
            <person name="Yoshinaga Y."/>
            <person name="Zwiers L.-H."/>
            <person name="Turgeon B."/>
            <person name="Goodwin S."/>
            <person name="Spatafora J."/>
            <person name="Crous P."/>
            <person name="Grigoriev I."/>
        </authorList>
    </citation>
    <scope>NUCLEOTIDE SEQUENCE</scope>
    <source>
        <strain evidence="10">CBS 121410</strain>
    </source>
</reference>
<sequence>MASLPPRSASQRRPSPRDQASSSGSQQAGSRTDNEAYSATASPDSDQVLFDREHTLEFRPQQASARPRPSQAENDDPRRCWICFSDETEDTEDASEWRSPCPCALVAHEACLLDWVASQEAPNSRRQAGKPSKMLCPQCKSEIHLKRPRSLAVEGVRRIERMTSWMIVPGTMCILGYTVYEACFMHGVSTVYLLFGLEDGNRILAPLHQAPGTEAHRSVALAGVSRFFHNARLYLGLSAIPPVLVASRLSTFIVDSILPIVPIIFMASSSASDEMLDLGHWPPSAALTFSLLPYVRVFYNSYMEKVWGKRQRQWLKEILPRAGEEDEDEADGHVHARDQDGFVPGEEEDVFEVNIDINIMDDWVGNNEAAEQHNHPRVDGARGRAPPLDAPPLADHEVPGAAPQEPDARPAEQPRPQQLEVALYAQVTDIAETILGALVFPSIAAGMGELLSCALPKSWTTPSPVPPGFWRFSGMPKPRIGFLQSRWARSIVGGCLFVVIKDAVMLYVKWKMAQNHRKRKVLNFDKRKGRVIDA</sequence>
<feature type="domain" description="RING-CH-type" evidence="9">
    <location>
        <begin position="72"/>
        <end position="146"/>
    </location>
</feature>
<keyword evidence="5" id="KW-0862">Zinc</keyword>
<keyword evidence="3" id="KW-0479">Metal-binding</keyword>
<dbReference type="OrthoDB" id="5817083at2759"/>
<organism evidence="10 11">
    <name type="scientific">Saccharata proteae CBS 121410</name>
    <dbReference type="NCBI Taxonomy" id="1314787"/>
    <lineage>
        <taxon>Eukaryota</taxon>
        <taxon>Fungi</taxon>
        <taxon>Dikarya</taxon>
        <taxon>Ascomycota</taxon>
        <taxon>Pezizomycotina</taxon>
        <taxon>Dothideomycetes</taxon>
        <taxon>Dothideomycetes incertae sedis</taxon>
        <taxon>Botryosphaeriales</taxon>
        <taxon>Saccharataceae</taxon>
        <taxon>Saccharata</taxon>
    </lineage>
</organism>
<dbReference type="AlphaFoldDB" id="A0A9P4LXI3"/>
<feature type="compositionally biased region" description="Polar residues" evidence="8">
    <location>
        <begin position="35"/>
        <end position="45"/>
    </location>
</feature>
<feature type="compositionally biased region" description="Basic and acidic residues" evidence="8">
    <location>
        <begin position="372"/>
        <end position="382"/>
    </location>
</feature>
<proteinExistence type="predicted"/>
<name>A0A9P4LXI3_9PEZI</name>
<keyword evidence="11" id="KW-1185">Reference proteome</keyword>
<dbReference type="SUPFAM" id="SSF57850">
    <property type="entry name" value="RING/U-box"/>
    <property type="match status" value="1"/>
</dbReference>
<evidence type="ECO:0000259" key="9">
    <source>
        <dbReference type="PROSITE" id="PS51292"/>
    </source>
</evidence>
<evidence type="ECO:0000313" key="10">
    <source>
        <dbReference type="EMBL" id="KAF2085018.1"/>
    </source>
</evidence>
<evidence type="ECO:0000256" key="2">
    <source>
        <dbReference type="ARBA" id="ARBA00022692"/>
    </source>
</evidence>
<evidence type="ECO:0000256" key="3">
    <source>
        <dbReference type="ARBA" id="ARBA00022723"/>
    </source>
</evidence>
<dbReference type="PROSITE" id="PS51292">
    <property type="entry name" value="ZF_RING_CH"/>
    <property type="match status" value="1"/>
</dbReference>
<keyword evidence="2" id="KW-0812">Transmembrane</keyword>
<dbReference type="EMBL" id="ML978735">
    <property type="protein sequence ID" value="KAF2085018.1"/>
    <property type="molecule type" value="Genomic_DNA"/>
</dbReference>
<keyword evidence="4" id="KW-0863">Zinc-finger</keyword>
<dbReference type="GO" id="GO:0008270">
    <property type="term" value="F:zinc ion binding"/>
    <property type="evidence" value="ECO:0007669"/>
    <property type="project" value="UniProtKB-KW"/>
</dbReference>
<evidence type="ECO:0000256" key="1">
    <source>
        <dbReference type="ARBA" id="ARBA00004141"/>
    </source>
</evidence>
<accession>A0A9P4LXI3</accession>
<dbReference type="GO" id="GO:0016020">
    <property type="term" value="C:membrane"/>
    <property type="evidence" value="ECO:0007669"/>
    <property type="project" value="UniProtKB-SubCell"/>
</dbReference>
<evidence type="ECO:0000313" key="11">
    <source>
        <dbReference type="Proteomes" id="UP000799776"/>
    </source>
</evidence>
<comment type="caution">
    <text evidence="10">The sequence shown here is derived from an EMBL/GenBank/DDBJ whole genome shotgun (WGS) entry which is preliminary data.</text>
</comment>
<feature type="region of interest" description="Disordered" evidence="8">
    <location>
        <begin position="372"/>
        <end position="414"/>
    </location>
</feature>
<dbReference type="Gene3D" id="3.30.40.10">
    <property type="entry name" value="Zinc/RING finger domain, C3HC4 (zinc finger)"/>
    <property type="match status" value="1"/>
</dbReference>
<dbReference type="Proteomes" id="UP000799776">
    <property type="component" value="Unassembled WGS sequence"/>
</dbReference>
<evidence type="ECO:0000256" key="4">
    <source>
        <dbReference type="ARBA" id="ARBA00022771"/>
    </source>
</evidence>
<comment type="subcellular location">
    <subcellularLocation>
        <location evidence="1">Membrane</location>
        <topology evidence="1">Multi-pass membrane protein</topology>
    </subcellularLocation>
</comment>
<gene>
    <name evidence="10" type="ORF">K490DRAFT_47936</name>
</gene>
<evidence type="ECO:0000256" key="6">
    <source>
        <dbReference type="ARBA" id="ARBA00022989"/>
    </source>
</evidence>
<evidence type="ECO:0000256" key="5">
    <source>
        <dbReference type="ARBA" id="ARBA00022833"/>
    </source>
</evidence>
<dbReference type="InterPro" id="IPR011016">
    <property type="entry name" value="Znf_RING-CH"/>
</dbReference>
<keyword evidence="6" id="KW-1133">Transmembrane helix</keyword>
<protein>
    <recommendedName>
        <fullName evidence="9">RING-CH-type domain-containing protein</fullName>
    </recommendedName>
</protein>
<dbReference type="InterPro" id="IPR013083">
    <property type="entry name" value="Znf_RING/FYVE/PHD"/>
</dbReference>